<dbReference type="Proteomes" id="UP000219042">
    <property type="component" value="Unassembled WGS sequence"/>
</dbReference>
<name>A0A240E7K4_9GAMM</name>
<proteinExistence type="predicted"/>
<evidence type="ECO:0000313" key="2">
    <source>
        <dbReference type="Proteomes" id="UP000219042"/>
    </source>
</evidence>
<keyword evidence="2" id="KW-1185">Reference proteome</keyword>
<evidence type="ECO:0000313" key="1">
    <source>
        <dbReference type="EMBL" id="SNX44189.1"/>
    </source>
</evidence>
<dbReference type="EMBL" id="OANT01000002">
    <property type="protein sequence ID" value="SNX44189.1"/>
    <property type="molecule type" value="Genomic_DNA"/>
</dbReference>
<dbReference type="AlphaFoldDB" id="A0A240E7K4"/>
<protein>
    <submittedName>
        <fullName evidence="1">Uncharacterized protein</fullName>
    </submittedName>
</protein>
<sequence>MMEKFSLKNIGKYQDDWALVYLDPDNTYSDCGGRITVILGDYVGTAFFGHCGTKTFKEFIAQTNPSYLINKMFNGHNSIDEDVFIESGDEILKRIYIKKDVIKELREYRDERVSKDALRSLYNALFDQEFNHLEGLYRHLDSGEQNTLDALYGEEWSWGDSLKKSNPCYEYVESMIQAVINHFKDEVAA</sequence>
<accession>A0A240E7K4</accession>
<dbReference type="InterPro" id="IPR058701">
    <property type="entry name" value="PhiTE_072-like"/>
</dbReference>
<dbReference type="Pfam" id="PF26211">
    <property type="entry name" value="Phage_phiTE_072"/>
    <property type="match status" value="1"/>
</dbReference>
<organism evidence="1 2">
    <name type="scientific">Acinetobacter puyangensis</name>
    <dbReference type="NCBI Taxonomy" id="1096779"/>
    <lineage>
        <taxon>Bacteria</taxon>
        <taxon>Pseudomonadati</taxon>
        <taxon>Pseudomonadota</taxon>
        <taxon>Gammaproteobacteria</taxon>
        <taxon>Moraxellales</taxon>
        <taxon>Moraxellaceae</taxon>
        <taxon>Acinetobacter</taxon>
    </lineage>
</organism>
<reference evidence="2" key="1">
    <citation type="submission" date="2016-09" db="EMBL/GenBank/DDBJ databases">
        <authorList>
            <person name="Varghese N."/>
            <person name="Submissions S."/>
        </authorList>
    </citation>
    <scope>NUCLEOTIDE SEQUENCE [LARGE SCALE GENOMIC DNA]</scope>
    <source>
        <strain evidence="2">ANC 4466</strain>
    </source>
</reference>
<dbReference type="RefSeq" id="WP_097078437.1">
    <property type="nucleotide sequence ID" value="NZ_BAABHT010000003.1"/>
</dbReference>
<gene>
    <name evidence="1" type="ORF">SAMN05421731_102350</name>
</gene>
<dbReference type="OrthoDB" id="6692920at2"/>